<keyword evidence="10" id="KW-1185">Reference proteome</keyword>
<feature type="compositionally biased region" description="Basic and acidic residues" evidence="9">
    <location>
        <begin position="453"/>
        <end position="467"/>
    </location>
</feature>
<feature type="region of interest" description="Disordered" evidence="9">
    <location>
        <begin position="327"/>
        <end position="351"/>
    </location>
</feature>
<name>A0A914HH91_GLORO</name>
<evidence type="ECO:0000256" key="2">
    <source>
        <dbReference type="ARBA" id="ARBA00008423"/>
    </source>
</evidence>
<comment type="similarity">
    <text evidence="2">Belongs to the ZC3H14 family.</text>
</comment>
<protein>
    <recommendedName>
        <fullName evidence="3">Zinc finger CCCH domain-containing protein 14</fullName>
    </recommendedName>
</protein>
<dbReference type="Gene3D" id="1.20.1390.10">
    <property type="entry name" value="PWI domain"/>
    <property type="match status" value="1"/>
</dbReference>
<dbReference type="GO" id="GO:0005634">
    <property type="term" value="C:nucleus"/>
    <property type="evidence" value="ECO:0007669"/>
    <property type="project" value="UniProtKB-SubCell"/>
</dbReference>
<feature type="compositionally biased region" description="Low complexity" evidence="9">
    <location>
        <begin position="188"/>
        <end position="197"/>
    </location>
</feature>
<feature type="compositionally biased region" description="Basic and acidic residues" evidence="9">
    <location>
        <begin position="578"/>
        <end position="613"/>
    </location>
</feature>
<comment type="subcellular location">
    <subcellularLocation>
        <location evidence="1">Nucleus</location>
    </subcellularLocation>
</comment>
<evidence type="ECO:0000313" key="11">
    <source>
        <dbReference type="WBParaSite" id="Gr19_v10_g17151.t1"/>
    </source>
</evidence>
<feature type="compositionally biased region" description="Basic and acidic residues" evidence="9">
    <location>
        <begin position="129"/>
        <end position="145"/>
    </location>
</feature>
<reference evidence="11" key="1">
    <citation type="submission" date="2022-11" db="UniProtKB">
        <authorList>
            <consortium name="WormBaseParasite"/>
        </authorList>
    </citation>
    <scope>IDENTIFICATION</scope>
</reference>
<evidence type="ECO:0000313" key="10">
    <source>
        <dbReference type="Proteomes" id="UP000887572"/>
    </source>
</evidence>
<evidence type="ECO:0000256" key="8">
    <source>
        <dbReference type="ARBA" id="ARBA00023242"/>
    </source>
</evidence>
<feature type="compositionally biased region" description="Basic and acidic residues" evidence="9">
    <location>
        <begin position="553"/>
        <end position="570"/>
    </location>
</feature>
<dbReference type="GO" id="GO:0043488">
    <property type="term" value="P:regulation of mRNA stability"/>
    <property type="evidence" value="ECO:0007669"/>
    <property type="project" value="InterPro"/>
</dbReference>
<dbReference type="Proteomes" id="UP000887572">
    <property type="component" value="Unplaced"/>
</dbReference>
<feature type="compositionally biased region" description="Polar residues" evidence="9">
    <location>
        <begin position="331"/>
        <end position="342"/>
    </location>
</feature>
<evidence type="ECO:0000256" key="1">
    <source>
        <dbReference type="ARBA" id="ARBA00004123"/>
    </source>
</evidence>
<proteinExistence type="inferred from homology"/>
<feature type="region of interest" description="Disordered" evidence="9">
    <location>
        <begin position="453"/>
        <end position="485"/>
    </location>
</feature>
<dbReference type="GO" id="GO:0005737">
    <property type="term" value="C:cytoplasm"/>
    <property type="evidence" value="ECO:0007669"/>
    <property type="project" value="TreeGrafter"/>
</dbReference>
<feature type="compositionally biased region" description="Low complexity" evidence="9">
    <location>
        <begin position="620"/>
        <end position="630"/>
    </location>
</feature>
<feature type="compositionally biased region" description="Basic and acidic residues" evidence="9">
    <location>
        <begin position="96"/>
        <end position="110"/>
    </location>
</feature>
<feature type="region of interest" description="Disordered" evidence="9">
    <location>
        <begin position="81"/>
        <end position="247"/>
    </location>
</feature>
<dbReference type="InterPro" id="IPR040366">
    <property type="entry name" value="Nab2/ZC3H14"/>
</dbReference>
<dbReference type="PANTHER" id="PTHR14738">
    <property type="entry name" value="ZINC FINGER CCCH DOMAIN-CONTAINING PROTEIN 14"/>
    <property type="match status" value="1"/>
</dbReference>
<feature type="region of interest" description="Disordered" evidence="9">
    <location>
        <begin position="366"/>
        <end position="390"/>
    </location>
</feature>
<feature type="compositionally biased region" description="Low complexity" evidence="9">
    <location>
        <begin position="81"/>
        <end position="93"/>
    </location>
</feature>
<evidence type="ECO:0000256" key="7">
    <source>
        <dbReference type="ARBA" id="ARBA00022833"/>
    </source>
</evidence>
<dbReference type="AlphaFoldDB" id="A0A914HH91"/>
<feature type="compositionally biased region" description="Polar residues" evidence="9">
    <location>
        <begin position="171"/>
        <end position="184"/>
    </location>
</feature>
<feature type="region of interest" description="Disordered" evidence="9">
    <location>
        <begin position="553"/>
        <end position="630"/>
    </location>
</feature>
<evidence type="ECO:0000256" key="9">
    <source>
        <dbReference type="SAM" id="MobiDB-lite"/>
    </source>
</evidence>
<feature type="compositionally biased region" description="Polar residues" evidence="9">
    <location>
        <begin position="146"/>
        <end position="161"/>
    </location>
</feature>
<keyword evidence="6" id="KW-0863">Zinc-finger</keyword>
<keyword evidence="7" id="KW-0862">Zinc</keyword>
<sequence length="923" mass="102206">MVPQNSEFTRKLRAAVRAKIEEFGIDVDDELPDYVMIMVGNKKDKMRMKTDLKLFLGDKTPDFVEWLFGFFQKVKNATALSSTSSAQQLQNSAEILTDKEKKRSAAERTASKGNGEGKAAEKVSSLAEKPMKREGRTKESAKSMDKTNANGPSSADSSTSLSRERGVPRHPSQQKGRQPSSNHHSAVPKSRALSRSRSPPRHDRGGGGGTKRTPPRRTRPSPQRHGGDHSISPDRKPVVLPSKGPPALRSVVSVPVQFTPTAHPRVHAIARAAQWRRCARRDGVATAKGVDRRRPMPEEQPTNEADVVIPRKQKFIRTIRALSPHSKATLAENTQQKEQSSNVVPAKPPRRRVVFGGGSLIFQRAIQQQQQTTTANSATSPPKEQQKATVVVRPQVRVLSVPFSGTPESAEGDGLMAAEAQPTNKRPPQRLTLIATQQQTGASIFQRAIKETKRQRTAAEDGEGAERRPKRVSVEGVESNNEYGGDEHAEIGARKRPRLEVDQQQQLRVEALKHEDEEVLTIDMSRTIRRKREIRRPRKLGLELVKEHITGAHVAKDRAEKEKEQERVQEQEQSPKPANEHQKDEAEKVERTEAEENEDEAGRGSRVSPERTVHLNRNWTSNASATTTTSAPIWDGRIEIDDMSSTDDEAEIDAVLEDAQRLRKIALERELPPTAALSRPLLYNPLDFSISTETGLISPSDAALLPAVTYKQRQLVMLSGSNSTEQQQLNSNGVTSSIVDGITAAATACASSAAVAQQQRPHATVAPTTTIQAAPATMIVNQQYHYHHQQQQLNQFSHPYSPGYVPSAAMAYHQGGAYRYQLNRGSMSKQNVSMEGKESLKQQVHALREQHKQKSLSLQHQLEEQRLLLGQLQKMAPTAELGHRKEMLLRVRQMDALVGQLKRELNDICEHISSATKSGGGAT</sequence>
<dbReference type="GO" id="GO:0008270">
    <property type="term" value="F:zinc ion binding"/>
    <property type="evidence" value="ECO:0007669"/>
    <property type="project" value="UniProtKB-KW"/>
</dbReference>
<keyword evidence="4" id="KW-0479">Metal-binding</keyword>
<keyword evidence="8" id="KW-0539">Nucleus</keyword>
<evidence type="ECO:0000256" key="5">
    <source>
        <dbReference type="ARBA" id="ARBA00022737"/>
    </source>
</evidence>
<evidence type="ECO:0000256" key="4">
    <source>
        <dbReference type="ARBA" id="ARBA00022723"/>
    </source>
</evidence>
<dbReference type="PANTHER" id="PTHR14738:SF29">
    <property type="entry name" value="ZINC FINGER CCCH DOMAIN-CONTAINING PROTEIN 14"/>
    <property type="match status" value="1"/>
</dbReference>
<dbReference type="GO" id="GO:0008143">
    <property type="term" value="F:poly(A) binding"/>
    <property type="evidence" value="ECO:0007669"/>
    <property type="project" value="InterPro"/>
</dbReference>
<feature type="region of interest" description="Disordered" evidence="9">
    <location>
        <begin position="276"/>
        <end position="303"/>
    </location>
</feature>
<accession>A0A914HH91</accession>
<dbReference type="WBParaSite" id="Gr19_v10_g17151.t1">
    <property type="protein sequence ID" value="Gr19_v10_g17151.t1"/>
    <property type="gene ID" value="Gr19_v10_g17151"/>
</dbReference>
<feature type="compositionally biased region" description="Basic and acidic residues" evidence="9">
    <location>
        <begin position="225"/>
        <end position="237"/>
    </location>
</feature>
<evidence type="ECO:0000256" key="3">
    <source>
        <dbReference type="ARBA" id="ARBA00015071"/>
    </source>
</evidence>
<evidence type="ECO:0000256" key="6">
    <source>
        <dbReference type="ARBA" id="ARBA00022771"/>
    </source>
</evidence>
<keyword evidence="5" id="KW-0677">Repeat</keyword>
<organism evidence="10 11">
    <name type="scientific">Globodera rostochiensis</name>
    <name type="common">Golden nematode worm</name>
    <name type="synonym">Heterodera rostochiensis</name>
    <dbReference type="NCBI Taxonomy" id="31243"/>
    <lineage>
        <taxon>Eukaryota</taxon>
        <taxon>Metazoa</taxon>
        <taxon>Ecdysozoa</taxon>
        <taxon>Nematoda</taxon>
        <taxon>Chromadorea</taxon>
        <taxon>Rhabditida</taxon>
        <taxon>Tylenchina</taxon>
        <taxon>Tylenchomorpha</taxon>
        <taxon>Tylenchoidea</taxon>
        <taxon>Heteroderidae</taxon>
        <taxon>Heteroderinae</taxon>
        <taxon>Globodera</taxon>
    </lineage>
</organism>